<name>A0AA97H1F9_9FIRM</name>
<dbReference type="Pfam" id="PF14213">
    <property type="entry name" value="DUF4325"/>
    <property type="match status" value="1"/>
</dbReference>
<evidence type="ECO:0000259" key="1">
    <source>
        <dbReference type="Pfam" id="PF14213"/>
    </source>
</evidence>
<evidence type="ECO:0000313" key="2">
    <source>
        <dbReference type="EMBL" id="WOC31650.1"/>
    </source>
</evidence>
<protein>
    <submittedName>
        <fullName evidence="2">STAS-like domain-containing protein</fullName>
    </submittedName>
</protein>
<accession>A0AA97H1F9</accession>
<dbReference type="InterPro" id="IPR025474">
    <property type="entry name" value="DUF4325"/>
</dbReference>
<reference evidence="2" key="2">
    <citation type="submission" date="2024-06" db="EMBL/GenBank/DDBJ databases">
        <title>Caproicibacterium argilliputei sp. nov, a novel caproic acid producing anaerobic bacterium isolated from pit mud.</title>
        <authorList>
            <person name="Xia S."/>
        </authorList>
    </citation>
    <scope>NUCLEOTIDE SEQUENCE</scope>
    <source>
        <strain evidence="2">ZCY20-5</strain>
    </source>
</reference>
<gene>
    <name evidence="2" type="ORF">PXC00_10575</name>
</gene>
<keyword evidence="3" id="KW-1185">Reference proteome</keyword>
<proteinExistence type="predicted"/>
<feature type="domain" description="DUF4325" evidence="1">
    <location>
        <begin position="16"/>
        <end position="77"/>
    </location>
</feature>
<dbReference type="RefSeq" id="WP_275847062.1">
    <property type="nucleotide sequence ID" value="NZ_CP135996.1"/>
</dbReference>
<dbReference type="KEGG" id="carl:PXC00_10575"/>
<dbReference type="AlphaFoldDB" id="A0AA97H1F9"/>
<dbReference type="Proteomes" id="UP001300604">
    <property type="component" value="Chromosome"/>
</dbReference>
<dbReference type="EMBL" id="CP135996">
    <property type="protein sequence ID" value="WOC31650.1"/>
    <property type="molecule type" value="Genomic_DNA"/>
</dbReference>
<sequence>MIKARQYIQTGFSADDAEKLLSVMQPLIKKKEKVILDFSEIKIFTTLFFNNVLAKFLVEFGPERYNEMFEVNNLSDVGKNTYQHSIENAKEYYKMSQEQREAQENITADLDDD</sequence>
<reference evidence="2" key="1">
    <citation type="submission" date="2023-09" db="EMBL/GenBank/DDBJ databases">
        <authorList>
            <person name="Zeng C."/>
        </authorList>
    </citation>
    <scope>NUCLEOTIDE SEQUENCE</scope>
    <source>
        <strain evidence="2">ZCY20-5</strain>
    </source>
</reference>
<organism evidence="2 3">
    <name type="scientific">Caproicibacterium argilliputei</name>
    <dbReference type="NCBI Taxonomy" id="3030016"/>
    <lineage>
        <taxon>Bacteria</taxon>
        <taxon>Bacillati</taxon>
        <taxon>Bacillota</taxon>
        <taxon>Clostridia</taxon>
        <taxon>Eubacteriales</taxon>
        <taxon>Oscillospiraceae</taxon>
        <taxon>Caproicibacterium</taxon>
    </lineage>
</organism>
<evidence type="ECO:0000313" key="3">
    <source>
        <dbReference type="Proteomes" id="UP001300604"/>
    </source>
</evidence>